<proteinExistence type="inferred from homology"/>
<dbReference type="EC" id="4.2.1.96" evidence="4"/>
<comment type="similarity">
    <text evidence="2 4">Belongs to the pterin-4-alpha-carbinolamine dehydratase family.</text>
</comment>
<dbReference type="Pfam" id="PF01329">
    <property type="entry name" value="Pterin_4a"/>
    <property type="match status" value="1"/>
</dbReference>
<dbReference type="AlphaFoldDB" id="A0A328VLN2"/>
<evidence type="ECO:0000256" key="2">
    <source>
        <dbReference type="ARBA" id="ARBA00006472"/>
    </source>
</evidence>
<keyword evidence="3 4" id="KW-0456">Lyase</keyword>
<dbReference type="EMBL" id="MCIF01000002">
    <property type="protein sequence ID" value="RAQ97102.1"/>
    <property type="molecule type" value="Genomic_DNA"/>
</dbReference>
<evidence type="ECO:0000256" key="4">
    <source>
        <dbReference type="HAMAP-Rule" id="MF_00434"/>
    </source>
</evidence>
<keyword evidence="6" id="KW-1185">Reference proteome</keyword>
<protein>
    <recommendedName>
        <fullName evidence="4">Putative pterin-4-alpha-carbinolamine dehydratase</fullName>
        <shortName evidence="4">PHS</shortName>
        <ecNumber evidence="4">4.2.1.96</ecNumber>
    </recommendedName>
    <alternativeName>
        <fullName evidence="4">4-alpha-hydroxy-tetrahydropterin dehydratase</fullName>
    </alternativeName>
    <alternativeName>
        <fullName evidence="4">Pterin carbinolamine dehydratase</fullName>
        <shortName evidence="4">PCD</shortName>
    </alternativeName>
</protein>
<dbReference type="GO" id="GO:0008124">
    <property type="term" value="F:4-alpha-hydroxytetrahydrobiopterin dehydratase activity"/>
    <property type="evidence" value="ECO:0007669"/>
    <property type="project" value="UniProtKB-UniRule"/>
</dbReference>
<accession>A0A328VLN2</accession>
<evidence type="ECO:0000256" key="1">
    <source>
        <dbReference type="ARBA" id="ARBA00001554"/>
    </source>
</evidence>
<dbReference type="HAMAP" id="MF_00434">
    <property type="entry name" value="Pterin_4_alpha"/>
    <property type="match status" value="1"/>
</dbReference>
<dbReference type="SUPFAM" id="SSF55248">
    <property type="entry name" value="PCD-like"/>
    <property type="match status" value="1"/>
</dbReference>
<evidence type="ECO:0000256" key="3">
    <source>
        <dbReference type="ARBA" id="ARBA00023239"/>
    </source>
</evidence>
<dbReference type="OrthoDB" id="9800108at2"/>
<evidence type="ECO:0000313" key="6">
    <source>
        <dbReference type="Proteomes" id="UP000248706"/>
    </source>
</evidence>
<comment type="caution">
    <text evidence="5">The sequence shown here is derived from an EMBL/GenBank/DDBJ whole genome shotgun (WGS) entry which is preliminary data.</text>
</comment>
<dbReference type="InterPro" id="IPR050376">
    <property type="entry name" value="Pterin-4-alpha-carb_dehyd"/>
</dbReference>
<dbReference type="Proteomes" id="UP000248706">
    <property type="component" value="Unassembled WGS sequence"/>
</dbReference>
<evidence type="ECO:0000313" key="5">
    <source>
        <dbReference type="EMBL" id="RAQ97102.1"/>
    </source>
</evidence>
<reference evidence="5 6" key="1">
    <citation type="submission" date="2016-08" db="EMBL/GenBank/DDBJ databases">
        <title>Analysis of Carbohydrate Active Enzymes in Thermogemmatispora T81 Reveals Carbohydrate Degradation Ability.</title>
        <authorList>
            <person name="Tomazini A."/>
            <person name="Lal S."/>
            <person name="Stott M."/>
            <person name="Henrissat B."/>
            <person name="Polikarpov I."/>
            <person name="Sparling R."/>
            <person name="Levin D.B."/>
        </authorList>
    </citation>
    <scope>NUCLEOTIDE SEQUENCE [LARGE SCALE GENOMIC DNA]</scope>
    <source>
        <strain evidence="5 6">T81</strain>
    </source>
</reference>
<dbReference type="GO" id="GO:0006729">
    <property type="term" value="P:tetrahydrobiopterin biosynthetic process"/>
    <property type="evidence" value="ECO:0007669"/>
    <property type="project" value="InterPro"/>
</dbReference>
<dbReference type="RefSeq" id="WP_112431218.1">
    <property type="nucleotide sequence ID" value="NZ_MCIF01000002.1"/>
</dbReference>
<dbReference type="PANTHER" id="PTHR42805:SF1">
    <property type="entry name" value="PTERIN-4-ALPHA-CARBINOLAMINE DEHYDRATASE-RELATED"/>
    <property type="match status" value="1"/>
</dbReference>
<name>A0A328VLN2_9CHLR</name>
<gene>
    <name evidence="5" type="ORF">A4R35_16305</name>
</gene>
<dbReference type="Gene3D" id="3.30.1360.20">
    <property type="entry name" value="Transcriptional coactivator/pterin dehydratase"/>
    <property type="match status" value="1"/>
</dbReference>
<sequence length="120" mass="13213">MQDLAQMRCVPCRGGEPALSDAEINNLLSQLPGWQVVEVDGIKRIEKTFHFDNFAHALAFTNAVGALAEEQDHHPQLVTEWGQVKVAFWTHAVGGLHQNDFIMAAKTEAAFAQAEGRKTS</sequence>
<dbReference type="PANTHER" id="PTHR42805">
    <property type="entry name" value="PTERIN-4-ALPHA-CARBINOLAMINE DEHYDRATASE-RELATED"/>
    <property type="match status" value="1"/>
</dbReference>
<dbReference type="CDD" id="cd00913">
    <property type="entry name" value="PCD_DCoH_subfamily_a"/>
    <property type="match status" value="1"/>
</dbReference>
<dbReference type="InterPro" id="IPR001533">
    <property type="entry name" value="Pterin_deHydtase"/>
</dbReference>
<organism evidence="5 6">
    <name type="scientific">Thermogemmatispora tikiterensis</name>
    <dbReference type="NCBI Taxonomy" id="1825093"/>
    <lineage>
        <taxon>Bacteria</taxon>
        <taxon>Bacillati</taxon>
        <taxon>Chloroflexota</taxon>
        <taxon>Ktedonobacteria</taxon>
        <taxon>Thermogemmatisporales</taxon>
        <taxon>Thermogemmatisporaceae</taxon>
        <taxon>Thermogemmatispora</taxon>
    </lineage>
</organism>
<dbReference type="NCBIfam" id="NF002016">
    <property type="entry name" value="PRK00823.1-1"/>
    <property type="match status" value="1"/>
</dbReference>
<dbReference type="InterPro" id="IPR036428">
    <property type="entry name" value="PCD_sf"/>
</dbReference>
<comment type="catalytic activity">
    <reaction evidence="1 4">
        <text>(4aS,6R)-4a-hydroxy-L-erythro-5,6,7,8-tetrahydrobiopterin = (6R)-L-erythro-6,7-dihydrobiopterin + H2O</text>
        <dbReference type="Rhea" id="RHEA:11920"/>
        <dbReference type="ChEBI" id="CHEBI:15377"/>
        <dbReference type="ChEBI" id="CHEBI:15642"/>
        <dbReference type="ChEBI" id="CHEBI:43120"/>
        <dbReference type="EC" id="4.2.1.96"/>
    </reaction>
</comment>